<dbReference type="SUPFAM" id="SSF110857">
    <property type="entry name" value="Gamma-glutamyl cyclotransferase-like"/>
    <property type="match status" value="1"/>
</dbReference>
<dbReference type="RefSeq" id="WP_138164665.1">
    <property type="nucleotide sequence ID" value="NZ_VAUA01000010.1"/>
</dbReference>
<dbReference type="PANTHER" id="PTHR12192:SF2">
    <property type="entry name" value="GLUTATHIONE-SPECIFIC GAMMA-GLUTAMYLCYCLOTRANSFERASE 2"/>
    <property type="match status" value="1"/>
</dbReference>
<evidence type="ECO:0000256" key="1">
    <source>
        <dbReference type="ARBA" id="ARBA00012344"/>
    </source>
</evidence>
<dbReference type="EC" id="4.3.2.7" evidence="1"/>
<reference evidence="3 4" key="1">
    <citation type="submission" date="2019-05" db="EMBL/GenBank/DDBJ databases">
        <title>Draft genome sequence of Pelagicola sp. DSW4-44.</title>
        <authorList>
            <person name="Oh J."/>
        </authorList>
    </citation>
    <scope>NUCLEOTIDE SEQUENCE [LARGE SCALE GENOMIC DNA]</scope>
    <source>
        <strain evidence="3 4">DSW4-44</strain>
    </source>
</reference>
<dbReference type="EMBL" id="VAUA01000010">
    <property type="protein sequence ID" value="TLP58486.1"/>
    <property type="molecule type" value="Genomic_DNA"/>
</dbReference>
<evidence type="ECO:0000256" key="2">
    <source>
        <dbReference type="ARBA" id="ARBA00023239"/>
    </source>
</evidence>
<name>A0ABY2URY0_9RHOB</name>
<dbReference type="InterPro" id="IPR036568">
    <property type="entry name" value="GGCT-like_sf"/>
</dbReference>
<protein>
    <recommendedName>
        <fullName evidence="1">glutathione-specific gamma-glutamylcyclotransferase</fullName>
        <ecNumber evidence="1">4.3.2.7</ecNumber>
    </recommendedName>
</protein>
<sequence length="176" mass="19144">MTMWVFGYGSLLWHPGFPVARQEVATLSGYARSFCMSSIHHRGSEENPGLVLALDENVETHCTGLALAVEAGHEEATLAGLRERELISSAYVERDLQVNLASGESVTAVTYVIDPHHVQYCGGMSLEDQAQIIAVAVGGRGPNTEYLYNTAAHLAEIGLRDADLDWLSNRVRMLSA</sequence>
<dbReference type="Proteomes" id="UP000305041">
    <property type="component" value="Unassembled WGS sequence"/>
</dbReference>
<evidence type="ECO:0000313" key="4">
    <source>
        <dbReference type="Proteomes" id="UP000305041"/>
    </source>
</evidence>
<evidence type="ECO:0000313" key="3">
    <source>
        <dbReference type="EMBL" id="TLP58486.1"/>
    </source>
</evidence>
<organism evidence="3 4">
    <name type="scientific">Parasedimentitalea maritima</name>
    <dbReference type="NCBI Taxonomy" id="2578117"/>
    <lineage>
        <taxon>Bacteria</taxon>
        <taxon>Pseudomonadati</taxon>
        <taxon>Pseudomonadota</taxon>
        <taxon>Alphaproteobacteria</taxon>
        <taxon>Rhodobacterales</taxon>
        <taxon>Paracoccaceae</taxon>
        <taxon>Parasedimentitalea</taxon>
    </lineage>
</organism>
<keyword evidence="4" id="KW-1185">Reference proteome</keyword>
<gene>
    <name evidence="3" type="ORF">FEE96_18820</name>
</gene>
<dbReference type="InterPro" id="IPR013024">
    <property type="entry name" value="GGCT-like"/>
</dbReference>
<dbReference type="PANTHER" id="PTHR12192">
    <property type="entry name" value="CATION TRANSPORT PROTEIN CHAC-RELATED"/>
    <property type="match status" value="1"/>
</dbReference>
<comment type="caution">
    <text evidence="3">The sequence shown here is derived from an EMBL/GenBank/DDBJ whole genome shotgun (WGS) entry which is preliminary data.</text>
</comment>
<proteinExistence type="predicted"/>
<dbReference type="Pfam" id="PF04752">
    <property type="entry name" value="ChaC"/>
    <property type="match status" value="1"/>
</dbReference>
<dbReference type="CDD" id="cd06661">
    <property type="entry name" value="GGCT_like"/>
    <property type="match status" value="1"/>
</dbReference>
<keyword evidence="2" id="KW-0456">Lyase</keyword>
<accession>A0ABY2URY0</accession>
<dbReference type="InterPro" id="IPR006840">
    <property type="entry name" value="ChaC"/>
</dbReference>
<dbReference type="Gene3D" id="3.10.490.10">
    <property type="entry name" value="Gamma-glutamyl cyclotransferase-like"/>
    <property type="match status" value="1"/>
</dbReference>